<accession>A0A3A6PW38</accession>
<protein>
    <submittedName>
        <fullName evidence="3">Uncharacterized protein</fullName>
    </submittedName>
</protein>
<evidence type="ECO:0000313" key="4">
    <source>
        <dbReference type="Proteomes" id="UP000281564"/>
    </source>
</evidence>
<sequence>MDTAAFVRTRFRAGYRLWSAGGDFDVSEMRSRLEDDIDDSTSESQTEPSDPASASKHDRFAEQIKRSLPTNEEDAISPDEVEDLVSTKVIRKVLSELREAGEVEYSVTQDGFIRK</sequence>
<feature type="region of interest" description="Disordered" evidence="1">
    <location>
        <begin position="30"/>
        <end position="58"/>
    </location>
</feature>
<evidence type="ECO:0000313" key="3">
    <source>
        <dbReference type="EMBL" id="RJX47633.1"/>
    </source>
</evidence>
<comment type="caution">
    <text evidence="3">The sequence shown here is derived from an EMBL/GenBank/DDBJ whole genome shotgun (WGS) entry which is preliminary data.</text>
</comment>
<dbReference type="EMBL" id="QMDW01000039">
    <property type="protein sequence ID" value="RJX47632.1"/>
    <property type="molecule type" value="Genomic_DNA"/>
</dbReference>
<evidence type="ECO:0000256" key="1">
    <source>
        <dbReference type="SAM" id="MobiDB-lite"/>
    </source>
</evidence>
<dbReference type="OrthoDB" id="383669at2157"/>
<dbReference type="Proteomes" id="UP000281564">
    <property type="component" value="Unassembled WGS sequence"/>
</dbReference>
<organism evidence="3 4">
    <name type="scientific">Halonotius pteroides</name>
    <dbReference type="NCBI Taxonomy" id="268735"/>
    <lineage>
        <taxon>Archaea</taxon>
        <taxon>Methanobacteriati</taxon>
        <taxon>Methanobacteriota</taxon>
        <taxon>Stenosarchaea group</taxon>
        <taxon>Halobacteria</taxon>
        <taxon>Halobacteriales</taxon>
        <taxon>Haloferacaceae</taxon>
        <taxon>Halonotius</taxon>
    </lineage>
</organism>
<evidence type="ECO:0000313" key="2">
    <source>
        <dbReference type="EMBL" id="RJX47632.1"/>
    </source>
</evidence>
<gene>
    <name evidence="2" type="ORF">DP106_14490</name>
    <name evidence="3" type="ORF">DP106_14520</name>
</gene>
<reference evidence="3 4" key="1">
    <citation type="submission" date="2018-06" db="EMBL/GenBank/DDBJ databases">
        <title>Halonotius sp. F13-13 a new haloarchaeeon isolated from a solar saltern from Isla Cristina, Huelva, Spain.</title>
        <authorList>
            <person name="Duran-Viseras A."/>
            <person name="Sanchez-Porro C."/>
            <person name="Ventosa A."/>
        </authorList>
    </citation>
    <scope>NUCLEOTIDE SEQUENCE [LARGE SCALE GENOMIC DNA]</scope>
    <source>
        <strain evidence="3 4">CECT 7525</strain>
    </source>
</reference>
<proteinExistence type="predicted"/>
<keyword evidence="4" id="KW-1185">Reference proteome</keyword>
<dbReference type="AlphaFoldDB" id="A0A3A6PW38"/>
<dbReference type="EMBL" id="QMDW01000039">
    <property type="protein sequence ID" value="RJX47633.1"/>
    <property type="molecule type" value="Genomic_DNA"/>
</dbReference>
<name>A0A3A6PW38_9EURY</name>